<evidence type="ECO:0000313" key="15">
    <source>
        <dbReference type="Proteomes" id="UP000274822"/>
    </source>
</evidence>
<keyword evidence="12" id="KW-0333">Golgi apparatus</keyword>
<name>A0A433QCG8_9FUNG</name>
<dbReference type="AlphaFoldDB" id="A0A433QCG8"/>
<keyword evidence="9" id="KW-0472">Membrane</keyword>
<evidence type="ECO:0000256" key="9">
    <source>
        <dbReference type="ARBA" id="ARBA00023136"/>
    </source>
</evidence>
<keyword evidence="8" id="KW-1133">Transmembrane helix</keyword>
<evidence type="ECO:0000256" key="10">
    <source>
        <dbReference type="ARBA" id="ARBA00023180"/>
    </source>
</evidence>
<evidence type="ECO:0000256" key="6">
    <source>
        <dbReference type="ARBA" id="ARBA00022692"/>
    </source>
</evidence>
<evidence type="ECO:0000256" key="2">
    <source>
        <dbReference type="ARBA" id="ARBA00004922"/>
    </source>
</evidence>
<keyword evidence="4 12" id="KW-0328">Glycosyltransferase</keyword>
<evidence type="ECO:0000256" key="1">
    <source>
        <dbReference type="ARBA" id="ARBA00004606"/>
    </source>
</evidence>
<dbReference type="InterPro" id="IPR038577">
    <property type="entry name" value="GT10-like_C_sf"/>
</dbReference>
<comment type="pathway">
    <text evidence="2">Protein modification; protein glycosylation.</text>
</comment>
<evidence type="ECO:0000256" key="3">
    <source>
        <dbReference type="ARBA" id="ARBA00008919"/>
    </source>
</evidence>
<dbReference type="GO" id="GO:0008417">
    <property type="term" value="F:fucosyltransferase activity"/>
    <property type="evidence" value="ECO:0007669"/>
    <property type="project" value="InterPro"/>
</dbReference>
<feature type="domain" description="Fucosyltransferase C-terminal" evidence="13">
    <location>
        <begin position="206"/>
        <end position="376"/>
    </location>
</feature>
<dbReference type="InterPro" id="IPR001503">
    <property type="entry name" value="Glyco_trans_10"/>
</dbReference>
<keyword evidence="6 12" id="KW-0812">Transmembrane</keyword>
<sequence>MNLRVFSPKRILIWIALLLLIGTLAVVFRMPRKMPPLYRPTPLPHVLRKMYTDKEIMEHFVPDGCPIPPWLRDLNVEPVRLWAHMGNGRPGVQRVEGCSTPCVIDSPSMNEMGTAASTADAHMYSVFDVSSDFPPHFLNFTSPFCPLRRIVFWGMESEEYYPMVRESRKHGFDISMDYRLSSDVPIPYLNNGQYSLHNNYTPFENKKKDVLASAFISNCSPRNDRLRWQRELMKLIRVDSYGACEKNIDETIYPEGRHVFKKEKLKEYLFTFAFENSDADDYVTEKIYQAFEAGTVPVYMGTDTIDKFIPSDHSTIKVSDYKSPKELADYLIYLSEHKDEYEAYLAWKSEPMPAHLREISDNSSVDNKCRLCGVVAGHDVGWGVSRW</sequence>
<evidence type="ECO:0000256" key="4">
    <source>
        <dbReference type="ARBA" id="ARBA00022676"/>
    </source>
</evidence>
<dbReference type="GO" id="GO:0032580">
    <property type="term" value="C:Golgi cisterna membrane"/>
    <property type="evidence" value="ECO:0007669"/>
    <property type="project" value="UniProtKB-SubCell"/>
</dbReference>
<gene>
    <name evidence="14" type="ORF">BC938DRAFT_483152</name>
</gene>
<dbReference type="Pfam" id="PF00852">
    <property type="entry name" value="Glyco_transf_10"/>
    <property type="match status" value="1"/>
</dbReference>
<evidence type="ECO:0000256" key="5">
    <source>
        <dbReference type="ARBA" id="ARBA00022679"/>
    </source>
</evidence>
<comment type="subcellular location">
    <subcellularLocation>
        <location evidence="11">Endomembrane system</location>
        <topology evidence="11">Single-pass membrane protein</topology>
    </subcellularLocation>
    <subcellularLocation>
        <location evidence="12">Golgi apparatus</location>
        <location evidence="12">Golgi stack membrane</location>
        <topology evidence="12">Single-pass type II membrane protein</topology>
    </subcellularLocation>
    <subcellularLocation>
        <location evidence="1">Membrane</location>
        <topology evidence="1">Single-pass type II membrane protein</topology>
    </subcellularLocation>
</comment>
<evidence type="ECO:0000256" key="8">
    <source>
        <dbReference type="ARBA" id="ARBA00022989"/>
    </source>
</evidence>
<proteinExistence type="inferred from homology"/>
<dbReference type="FunFam" id="3.40.50.11660:FF:000002">
    <property type="entry name" value="Alpha-(1,3)-fucosyltransferase"/>
    <property type="match status" value="1"/>
</dbReference>
<organism evidence="14 15">
    <name type="scientific">Jimgerdemannia flammicorona</name>
    <dbReference type="NCBI Taxonomy" id="994334"/>
    <lineage>
        <taxon>Eukaryota</taxon>
        <taxon>Fungi</taxon>
        <taxon>Fungi incertae sedis</taxon>
        <taxon>Mucoromycota</taxon>
        <taxon>Mucoromycotina</taxon>
        <taxon>Endogonomycetes</taxon>
        <taxon>Endogonales</taxon>
        <taxon>Endogonaceae</taxon>
        <taxon>Jimgerdemannia</taxon>
    </lineage>
</organism>
<evidence type="ECO:0000256" key="12">
    <source>
        <dbReference type="RuleBase" id="RU003832"/>
    </source>
</evidence>
<keyword evidence="5 12" id="KW-0808">Transferase</keyword>
<keyword evidence="15" id="KW-1185">Reference proteome</keyword>
<accession>A0A433QCG8</accession>
<protein>
    <recommendedName>
        <fullName evidence="12">Fucosyltransferase</fullName>
        <ecNumber evidence="12">2.4.1.-</ecNumber>
    </recommendedName>
</protein>
<dbReference type="UniPathway" id="UPA00378"/>
<evidence type="ECO:0000256" key="11">
    <source>
        <dbReference type="ARBA" id="ARBA00037847"/>
    </source>
</evidence>
<keyword evidence="7" id="KW-0735">Signal-anchor</keyword>
<keyword evidence="10" id="KW-0325">Glycoprotein</keyword>
<dbReference type="SUPFAM" id="SSF53756">
    <property type="entry name" value="UDP-Glycosyltransferase/glycogen phosphorylase"/>
    <property type="match status" value="1"/>
</dbReference>
<comment type="caution">
    <text evidence="14">The sequence shown here is derived from an EMBL/GenBank/DDBJ whole genome shotgun (WGS) entry which is preliminary data.</text>
</comment>
<dbReference type="InterPro" id="IPR055270">
    <property type="entry name" value="Glyco_tran_10_C"/>
</dbReference>
<dbReference type="PANTHER" id="PTHR11929:SF220">
    <property type="entry name" value="FUCOSYLTRANSFERASE"/>
    <property type="match status" value="1"/>
</dbReference>
<dbReference type="EC" id="2.4.1.-" evidence="12"/>
<comment type="similarity">
    <text evidence="3 12">Belongs to the glycosyltransferase 10 family.</text>
</comment>
<reference evidence="14 15" key="1">
    <citation type="journal article" date="2018" name="New Phytol.">
        <title>Phylogenomics of Endogonaceae and evolution of mycorrhizas within Mucoromycota.</title>
        <authorList>
            <person name="Chang Y."/>
            <person name="Desiro A."/>
            <person name="Na H."/>
            <person name="Sandor L."/>
            <person name="Lipzen A."/>
            <person name="Clum A."/>
            <person name="Barry K."/>
            <person name="Grigoriev I.V."/>
            <person name="Martin F.M."/>
            <person name="Stajich J.E."/>
            <person name="Smith M.E."/>
            <person name="Bonito G."/>
            <person name="Spatafora J.W."/>
        </authorList>
    </citation>
    <scope>NUCLEOTIDE SEQUENCE [LARGE SCALE GENOMIC DNA]</scope>
    <source>
        <strain evidence="14 15">AD002</strain>
    </source>
</reference>
<dbReference type="PANTHER" id="PTHR11929">
    <property type="entry name" value="ALPHA- 1,3 -FUCOSYLTRANSFERASE"/>
    <property type="match status" value="1"/>
</dbReference>
<evidence type="ECO:0000313" key="14">
    <source>
        <dbReference type="EMBL" id="RUS27500.1"/>
    </source>
</evidence>
<dbReference type="Gene3D" id="3.40.50.11660">
    <property type="entry name" value="Glycosyl transferase family 10, C-terminal domain"/>
    <property type="match status" value="1"/>
</dbReference>
<dbReference type="EMBL" id="RBNJ01008256">
    <property type="protein sequence ID" value="RUS27500.1"/>
    <property type="molecule type" value="Genomic_DNA"/>
</dbReference>
<dbReference type="Proteomes" id="UP000274822">
    <property type="component" value="Unassembled WGS sequence"/>
</dbReference>
<evidence type="ECO:0000256" key="7">
    <source>
        <dbReference type="ARBA" id="ARBA00022968"/>
    </source>
</evidence>
<evidence type="ECO:0000259" key="13">
    <source>
        <dbReference type="Pfam" id="PF00852"/>
    </source>
</evidence>